<dbReference type="EMBL" id="CP111028">
    <property type="protein sequence ID" value="WAR31520.1"/>
    <property type="molecule type" value="Genomic_DNA"/>
</dbReference>
<evidence type="ECO:0000256" key="3">
    <source>
        <dbReference type="ARBA" id="ARBA00023239"/>
    </source>
</evidence>
<evidence type="ECO:0000313" key="7">
    <source>
        <dbReference type="Proteomes" id="UP001164746"/>
    </source>
</evidence>
<dbReference type="InterPro" id="IPR011009">
    <property type="entry name" value="Kinase-like_dom_sf"/>
</dbReference>
<keyword evidence="3" id="KW-0456">Lyase</keyword>
<accession>A0ABY7GAS8</accession>
<reference evidence="6" key="1">
    <citation type="submission" date="2022-11" db="EMBL/GenBank/DDBJ databases">
        <title>Centuries of genome instability and evolution in soft-shell clam transmissible cancer (bioRxiv).</title>
        <authorList>
            <person name="Hart S.F.M."/>
            <person name="Yonemitsu M.A."/>
            <person name="Giersch R.M."/>
            <person name="Beal B.F."/>
            <person name="Arriagada G."/>
            <person name="Davis B.W."/>
            <person name="Ostrander E.A."/>
            <person name="Goff S.P."/>
            <person name="Metzger M.J."/>
        </authorList>
    </citation>
    <scope>NUCLEOTIDE SEQUENCE</scope>
    <source>
        <strain evidence="6">MELC-2E11</strain>
        <tissue evidence="6">Siphon/mantle</tissue>
    </source>
</reference>
<organism evidence="6 7">
    <name type="scientific">Mya arenaria</name>
    <name type="common">Soft-shell clam</name>
    <dbReference type="NCBI Taxonomy" id="6604"/>
    <lineage>
        <taxon>Eukaryota</taxon>
        <taxon>Metazoa</taxon>
        <taxon>Spiralia</taxon>
        <taxon>Lophotrochozoa</taxon>
        <taxon>Mollusca</taxon>
        <taxon>Bivalvia</taxon>
        <taxon>Autobranchia</taxon>
        <taxon>Heteroconchia</taxon>
        <taxon>Euheterodonta</taxon>
        <taxon>Imparidentia</taxon>
        <taxon>Neoheterodontei</taxon>
        <taxon>Myida</taxon>
        <taxon>Myoidea</taxon>
        <taxon>Myidae</taxon>
        <taxon>Mya</taxon>
    </lineage>
</organism>
<dbReference type="Pfam" id="PF07714">
    <property type="entry name" value="PK_Tyr_Ser-Thr"/>
    <property type="match status" value="1"/>
</dbReference>
<evidence type="ECO:0000256" key="1">
    <source>
        <dbReference type="ARBA" id="ARBA00012202"/>
    </source>
</evidence>
<keyword evidence="4" id="KW-0141">cGMP biosynthesis</keyword>
<dbReference type="SUPFAM" id="SSF56112">
    <property type="entry name" value="Protein kinase-like (PK-like)"/>
    <property type="match status" value="1"/>
</dbReference>
<dbReference type="PANTHER" id="PTHR11920:SF494">
    <property type="entry name" value="ATRIAL NATRIURETIC PEPTIDE RECEPTOR 2"/>
    <property type="match status" value="1"/>
</dbReference>
<evidence type="ECO:0000313" key="6">
    <source>
        <dbReference type="EMBL" id="WAR31520.1"/>
    </source>
</evidence>
<name>A0ABY7GAS8_MYAAR</name>
<dbReference type="PANTHER" id="PTHR11920">
    <property type="entry name" value="GUANYLYL CYCLASE"/>
    <property type="match status" value="1"/>
</dbReference>
<sequence length="132" mass="15185">MRDITCQNLTRLIGLCPDNNNVCILMEHCSRGSLQDILHNESIQLDWDFKLSLLNDIVEGMHYLHSSSIGVHGRLTSSRCVIDSRFVLKITGFGLNIMNDTNNRKQHQDNLYCETPYIMELTIKFNNDATNR</sequence>
<gene>
    <name evidence="6" type="ORF">MAR_034062</name>
</gene>
<keyword evidence="7" id="KW-1185">Reference proteome</keyword>
<feature type="domain" description="Protein kinase" evidence="5">
    <location>
        <begin position="1"/>
        <end position="132"/>
    </location>
</feature>
<dbReference type="PROSITE" id="PS50011">
    <property type="entry name" value="PROTEIN_KINASE_DOM"/>
    <property type="match status" value="1"/>
</dbReference>
<proteinExistence type="predicted"/>
<dbReference type="InterPro" id="IPR050401">
    <property type="entry name" value="Cyclic_nucleotide_synthase"/>
</dbReference>
<evidence type="ECO:0000259" key="5">
    <source>
        <dbReference type="PROSITE" id="PS50011"/>
    </source>
</evidence>
<dbReference type="InterPro" id="IPR001245">
    <property type="entry name" value="Ser-Thr/Tyr_kinase_cat_dom"/>
</dbReference>
<keyword evidence="2" id="KW-0547">Nucleotide-binding</keyword>
<protein>
    <recommendedName>
        <fullName evidence="1">guanylate cyclase</fullName>
        <ecNumber evidence="1">4.6.1.2</ecNumber>
    </recommendedName>
</protein>
<dbReference type="Gene3D" id="1.10.510.10">
    <property type="entry name" value="Transferase(Phosphotransferase) domain 1"/>
    <property type="match status" value="1"/>
</dbReference>
<dbReference type="EC" id="4.6.1.2" evidence="1"/>
<dbReference type="Proteomes" id="UP001164746">
    <property type="component" value="Chromosome 17"/>
</dbReference>
<evidence type="ECO:0000256" key="4">
    <source>
        <dbReference type="ARBA" id="ARBA00023293"/>
    </source>
</evidence>
<dbReference type="InterPro" id="IPR000719">
    <property type="entry name" value="Prot_kinase_dom"/>
</dbReference>
<evidence type="ECO:0000256" key="2">
    <source>
        <dbReference type="ARBA" id="ARBA00022741"/>
    </source>
</evidence>